<accession>A0A3D8GXS5</accession>
<organism evidence="4 5">
    <name type="scientific">Neobacillus piezotolerans</name>
    <dbReference type="NCBI Taxonomy" id="2259171"/>
    <lineage>
        <taxon>Bacteria</taxon>
        <taxon>Bacillati</taxon>
        <taxon>Bacillota</taxon>
        <taxon>Bacilli</taxon>
        <taxon>Bacillales</taxon>
        <taxon>Bacillaceae</taxon>
        <taxon>Neobacillus</taxon>
    </lineage>
</organism>
<dbReference type="HAMAP" id="MF_00727">
    <property type="entry name" value="Tgl"/>
    <property type="match status" value="1"/>
</dbReference>
<reference evidence="4 5" key="1">
    <citation type="submission" date="2018-07" db="EMBL/GenBank/DDBJ databases">
        <title>Bacillus sp. YLB-04 draft genome sequence.</title>
        <authorList>
            <person name="Yu L."/>
            <person name="Tang X."/>
        </authorList>
    </citation>
    <scope>NUCLEOTIDE SEQUENCE [LARGE SCALE GENOMIC DNA]</scope>
    <source>
        <strain evidence="4 5">YLB-04</strain>
    </source>
</reference>
<proteinExistence type="inferred from homology"/>
<dbReference type="Pfam" id="PF20085">
    <property type="entry name" value="TGL"/>
    <property type="match status" value="1"/>
</dbReference>
<dbReference type="EMBL" id="QNQT01000001">
    <property type="protein sequence ID" value="RDU38999.1"/>
    <property type="molecule type" value="Genomic_DNA"/>
</dbReference>
<evidence type="ECO:0000256" key="2">
    <source>
        <dbReference type="ARBA" id="ARBA00022969"/>
    </source>
</evidence>
<dbReference type="GO" id="GO:0030435">
    <property type="term" value="P:sporulation resulting in formation of a cellular spore"/>
    <property type="evidence" value="ECO:0007669"/>
    <property type="project" value="UniProtKB-KW"/>
</dbReference>
<gene>
    <name evidence="4" type="ORF">DRW41_04530</name>
</gene>
<keyword evidence="1 4" id="KW-0808">Transferase</keyword>
<dbReference type="Proteomes" id="UP000257144">
    <property type="component" value="Unassembled WGS sequence"/>
</dbReference>
<protein>
    <submittedName>
        <fullName evidence="4">Protein-glutamine gamma-glutamyltransferase</fullName>
        <ecNumber evidence="4">2.3.2.13</ecNumber>
    </submittedName>
</protein>
<dbReference type="GO" id="GO:0003810">
    <property type="term" value="F:protein-glutamine gamma-glutamyltransferase activity"/>
    <property type="evidence" value="ECO:0007669"/>
    <property type="project" value="UniProtKB-EC"/>
</dbReference>
<dbReference type="OrthoDB" id="1845399at2"/>
<sequence>MNQKIVAVNQIYPGKPSGSKFKIAQWMGKSKRIFEFGTLRELDFELEMRVRIMRAAILMNKSGAGFATFATTRCNEKYWVLTEHGAIVLKPNVQPETGIEDIFVNGKKYAFECATAMLIIFYKAVLDSIDNAVFNRLFSGLKLYDWQYDEDLDVQIFNSTEFVPGDCVYFKNPDVDPKTRHWQGENAILLARNIYFGHGIGIVRGQFIIDFLNSKRKKNAEREAYLTDVIAVPNFKYLSQFKATEARTPVPFLDLCHSSNLIVSEIGTKTYLI</sequence>
<keyword evidence="5" id="KW-1185">Reference proteome</keyword>
<keyword evidence="3 4" id="KW-0012">Acyltransferase</keyword>
<name>A0A3D8GXS5_9BACI</name>
<dbReference type="AlphaFoldDB" id="A0A3D8GXS5"/>
<evidence type="ECO:0000256" key="1">
    <source>
        <dbReference type="ARBA" id="ARBA00022679"/>
    </source>
</evidence>
<keyword evidence="2" id="KW-0749">Sporulation</keyword>
<dbReference type="InterPro" id="IPR020916">
    <property type="entry name" value="Gln_gamma-glutamylTfrase_bac"/>
</dbReference>
<evidence type="ECO:0000256" key="3">
    <source>
        <dbReference type="ARBA" id="ARBA00023315"/>
    </source>
</evidence>
<evidence type="ECO:0000313" key="4">
    <source>
        <dbReference type="EMBL" id="RDU38999.1"/>
    </source>
</evidence>
<evidence type="ECO:0000313" key="5">
    <source>
        <dbReference type="Proteomes" id="UP000257144"/>
    </source>
</evidence>
<comment type="caution">
    <text evidence="4">The sequence shown here is derived from an EMBL/GenBank/DDBJ whole genome shotgun (WGS) entry which is preliminary data.</text>
</comment>
<dbReference type="NCBIfam" id="NF002869">
    <property type="entry name" value="PRK03187.1"/>
    <property type="match status" value="1"/>
</dbReference>
<dbReference type="EC" id="2.3.2.13" evidence="4"/>